<evidence type="ECO:0000313" key="2">
    <source>
        <dbReference type="EMBL" id="TPD68385.1"/>
    </source>
</evidence>
<accession>A0A501Q7R2</accession>
<organism evidence="2 3">
    <name type="scientific">Flavobacterium microcysteis</name>
    <dbReference type="NCBI Taxonomy" id="2596891"/>
    <lineage>
        <taxon>Bacteria</taxon>
        <taxon>Pseudomonadati</taxon>
        <taxon>Bacteroidota</taxon>
        <taxon>Flavobacteriia</taxon>
        <taxon>Flavobacteriales</taxon>
        <taxon>Flavobacteriaceae</taxon>
        <taxon>Flavobacterium</taxon>
    </lineage>
</organism>
<comment type="caution">
    <text evidence="2">The sequence shown here is derived from an EMBL/GenBank/DDBJ whole genome shotgun (WGS) entry which is preliminary data.</text>
</comment>
<dbReference type="Proteomes" id="UP000319175">
    <property type="component" value="Unassembled WGS sequence"/>
</dbReference>
<keyword evidence="1" id="KW-0732">Signal</keyword>
<dbReference type="OrthoDB" id="1364080at2"/>
<protein>
    <submittedName>
        <fullName evidence="2">Uncharacterized protein</fullName>
    </submittedName>
</protein>
<dbReference type="RefSeq" id="WP_140000832.1">
    <property type="nucleotide sequence ID" value="NZ_VFJE01000054.1"/>
</dbReference>
<proteinExistence type="predicted"/>
<name>A0A501Q7R2_9FLAO</name>
<keyword evidence="3" id="KW-1185">Reference proteome</keyword>
<dbReference type="AlphaFoldDB" id="A0A501Q7R2"/>
<sequence length="147" mass="17148">MQRFLIVLAFLILSFFQLYAQKAELVTNKYIKAYGTHFTEPVKDKKWANENGSTFTKAKYSEYEGETFVKITTSKEVNTLLKYAIKVKKGTLEMIVVDSQNEVLFQKSFSKDEKGETEVVFQENQEYKIKFIGQQTAGSYFCQWIEK</sequence>
<feature type="chain" id="PRO_5021421779" evidence="1">
    <location>
        <begin position="21"/>
        <end position="147"/>
    </location>
</feature>
<gene>
    <name evidence="2" type="ORF">FJA49_09985</name>
</gene>
<reference evidence="2 3" key="1">
    <citation type="submission" date="2019-06" db="EMBL/GenBank/DDBJ databases">
        <title>Flavobacterium sp. MaA-Y11 from geoumgang.</title>
        <authorList>
            <person name="Jeong S."/>
        </authorList>
    </citation>
    <scope>NUCLEOTIDE SEQUENCE [LARGE SCALE GENOMIC DNA]</scope>
    <source>
        <strain evidence="2 3">MaA-Y11</strain>
    </source>
</reference>
<dbReference type="EMBL" id="VFJE01000054">
    <property type="protein sequence ID" value="TPD68385.1"/>
    <property type="molecule type" value="Genomic_DNA"/>
</dbReference>
<evidence type="ECO:0000256" key="1">
    <source>
        <dbReference type="SAM" id="SignalP"/>
    </source>
</evidence>
<feature type="signal peptide" evidence="1">
    <location>
        <begin position="1"/>
        <end position="20"/>
    </location>
</feature>
<evidence type="ECO:0000313" key="3">
    <source>
        <dbReference type="Proteomes" id="UP000319175"/>
    </source>
</evidence>